<dbReference type="GO" id="GO:0016279">
    <property type="term" value="F:protein-lysine N-methyltransferase activity"/>
    <property type="evidence" value="ECO:0007669"/>
    <property type="project" value="TreeGrafter"/>
</dbReference>
<reference evidence="3" key="1">
    <citation type="journal article" date="2021" name="Proc. Natl. Acad. Sci. U.S.A.">
        <title>Three genomes in the algal genus Volvox reveal the fate of a haploid sex-determining region after a transition to homothallism.</title>
        <authorList>
            <person name="Yamamoto K."/>
            <person name="Hamaji T."/>
            <person name="Kawai-Toyooka H."/>
            <person name="Matsuzaki R."/>
            <person name="Takahashi F."/>
            <person name="Nishimura Y."/>
            <person name="Kawachi M."/>
            <person name="Noguchi H."/>
            <person name="Minakuchi Y."/>
            <person name="Umen J.G."/>
            <person name="Toyoda A."/>
            <person name="Nozaki H."/>
        </authorList>
    </citation>
    <scope>NUCLEOTIDE SEQUENCE</scope>
    <source>
        <strain evidence="3">NIES-3786</strain>
    </source>
</reference>
<dbReference type="SUPFAM" id="SSF82199">
    <property type="entry name" value="SET domain"/>
    <property type="match status" value="1"/>
</dbReference>
<evidence type="ECO:0000259" key="2">
    <source>
        <dbReference type="PROSITE" id="PS50280"/>
    </source>
</evidence>
<dbReference type="PANTHER" id="PTHR13271">
    <property type="entry name" value="UNCHARACTERIZED PUTATIVE METHYLTRANSFERASE"/>
    <property type="match status" value="1"/>
</dbReference>
<feature type="region of interest" description="Disordered" evidence="1">
    <location>
        <begin position="193"/>
        <end position="223"/>
    </location>
</feature>
<dbReference type="EMBL" id="BNCP01000086">
    <property type="protein sequence ID" value="GIL92968.1"/>
    <property type="molecule type" value="Genomic_DNA"/>
</dbReference>
<dbReference type="OrthoDB" id="341421at2759"/>
<gene>
    <name evidence="3" type="ORF">Vretifemale_20443</name>
</gene>
<dbReference type="InterPro" id="IPR046341">
    <property type="entry name" value="SET_dom_sf"/>
</dbReference>
<protein>
    <recommendedName>
        <fullName evidence="2">SET domain-containing protein</fullName>
    </recommendedName>
</protein>
<keyword evidence="4" id="KW-1185">Reference proteome</keyword>
<dbReference type="CDD" id="cd10527">
    <property type="entry name" value="SET_LSMT"/>
    <property type="match status" value="1"/>
</dbReference>
<dbReference type="Gene3D" id="3.90.1410.10">
    <property type="entry name" value="set domain protein methyltransferase, domain 1"/>
    <property type="match status" value="1"/>
</dbReference>
<sequence>MSNVNFSIDMHRCSSRSCFRRFLTPAWRIPARAASVRPCTAVAEVGAPSSSLTHISHVQTPPFSAATPAAALLQWACSGWPGPECDHDNRRPLSASARSTSASAFDSTSTAISVDPDNEILANGGSAVLQLRVAARDLGPGRGRGIVATADVSPGETLLSVPLTRVFTSQPNSELHWSADMAVRLLRAKNLSAQQQQKQHEASQGSGDGGIQSSQAFGDSTGPEVMGEAGWGPWIAALPISVRTPLEYDDEEVRQLRCPYVMEEVQLMQQCVRDCYEVLQPELEEMGCGWQDFLWAVQIFHSRCFFEPSSSLHMCVPGVDLANHSPQPNAEVRLQHSPGACQGYDALAEVAEPPPPEPSRFNLVACEAGIRCGEEVTISYGRWPSEAFLLLFGFVPKTGNSTGVSVRGASGGAAAIGGDEDNTSPGARAKSNINGSSSPNANAGVSADAHAFASISGDASAGAGAISPGDSLTVFRDAEEAVRWCFTAMTASRQLHGGQQEPGFREQEEAERITEATVRTIVEAAPEDALVNLTVTLEGVDDRLYGVLDLVSRQLDVGPRDLLRSRLQERLGDFGDVTGVYKDEAVKSFLQSKRALTQVVLTQL</sequence>
<dbReference type="PROSITE" id="PS50280">
    <property type="entry name" value="SET"/>
    <property type="match status" value="1"/>
</dbReference>
<feature type="compositionally biased region" description="Polar residues" evidence="1">
    <location>
        <begin position="431"/>
        <end position="441"/>
    </location>
</feature>
<name>A0A8J4D0V9_9CHLO</name>
<evidence type="ECO:0000313" key="4">
    <source>
        <dbReference type="Proteomes" id="UP000747110"/>
    </source>
</evidence>
<proteinExistence type="predicted"/>
<organism evidence="3 4">
    <name type="scientific">Volvox reticuliferus</name>
    <dbReference type="NCBI Taxonomy" id="1737510"/>
    <lineage>
        <taxon>Eukaryota</taxon>
        <taxon>Viridiplantae</taxon>
        <taxon>Chlorophyta</taxon>
        <taxon>core chlorophytes</taxon>
        <taxon>Chlorophyceae</taxon>
        <taxon>CS clade</taxon>
        <taxon>Chlamydomonadales</taxon>
        <taxon>Volvocaceae</taxon>
        <taxon>Volvox</taxon>
    </lineage>
</organism>
<dbReference type="Pfam" id="PF00856">
    <property type="entry name" value="SET"/>
    <property type="match status" value="1"/>
</dbReference>
<dbReference type="InterPro" id="IPR001214">
    <property type="entry name" value="SET_dom"/>
</dbReference>
<accession>A0A8J4D0V9</accession>
<dbReference type="Proteomes" id="UP000747110">
    <property type="component" value="Unassembled WGS sequence"/>
</dbReference>
<evidence type="ECO:0000256" key="1">
    <source>
        <dbReference type="SAM" id="MobiDB-lite"/>
    </source>
</evidence>
<comment type="caution">
    <text evidence="3">The sequence shown here is derived from an EMBL/GenBank/DDBJ whole genome shotgun (WGS) entry which is preliminary data.</text>
</comment>
<feature type="domain" description="SET" evidence="2">
    <location>
        <begin position="131"/>
        <end position="381"/>
    </location>
</feature>
<dbReference type="AlphaFoldDB" id="A0A8J4D0V9"/>
<evidence type="ECO:0000313" key="3">
    <source>
        <dbReference type="EMBL" id="GIL92968.1"/>
    </source>
</evidence>
<feature type="region of interest" description="Disordered" evidence="1">
    <location>
        <begin position="414"/>
        <end position="441"/>
    </location>
</feature>
<dbReference type="PANTHER" id="PTHR13271:SF140">
    <property type="entry name" value="SET DOMAIN-CONTAINING PROTEIN"/>
    <property type="match status" value="1"/>
</dbReference>
<dbReference type="InterPro" id="IPR050600">
    <property type="entry name" value="SETD3_SETD6_MTase"/>
</dbReference>